<dbReference type="SMART" id="SM00448">
    <property type="entry name" value="REC"/>
    <property type="match status" value="1"/>
</dbReference>
<dbReference type="PANTHER" id="PTHR43228:SF1">
    <property type="entry name" value="TWO-COMPONENT RESPONSE REGULATOR ARR22"/>
    <property type="match status" value="1"/>
</dbReference>
<evidence type="ECO:0000313" key="3">
    <source>
        <dbReference type="EMBL" id="GLQ20457.1"/>
    </source>
</evidence>
<dbReference type="Pfam" id="PF00072">
    <property type="entry name" value="Response_reg"/>
    <property type="match status" value="1"/>
</dbReference>
<accession>A0ABQ5V042</accession>
<feature type="domain" description="Response regulatory" evidence="2">
    <location>
        <begin position="14"/>
        <end position="129"/>
    </location>
</feature>
<evidence type="ECO:0000259" key="2">
    <source>
        <dbReference type="PROSITE" id="PS50110"/>
    </source>
</evidence>
<proteinExistence type="predicted"/>
<evidence type="ECO:0000256" key="1">
    <source>
        <dbReference type="PROSITE-ProRule" id="PRU00169"/>
    </source>
</evidence>
<gene>
    <name evidence="3" type="ORF">GCM10007854_14120</name>
</gene>
<keyword evidence="1" id="KW-0597">Phosphoprotein</keyword>
<name>A0ABQ5V042_9PROT</name>
<reference evidence="3" key="2">
    <citation type="submission" date="2023-01" db="EMBL/GenBank/DDBJ databases">
        <title>Draft genome sequence of Algimonas porphyrae strain NBRC 108216.</title>
        <authorList>
            <person name="Sun Q."/>
            <person name="Mori K."/>
        </authorList>
    </citation>
    <scope>NUCLEOTIDE SEQUENCE</scope>
    <source>
        <strain evidence="3">NBRC 108216</strain>
    </source>
</reference>
<feature type="modified residue" description="4-aspartylphosphate" evidence="1">
    <location>
        <position position="64"/>
    </location>
</feature>
<dbReference type="InterPro" id="IPR001789">
    <property type="entry name" value="Sig_transdc_resp-reg_receiver"/>
</dbReference>
<dbReference type="EMBL" id="BSNJ01000003">
    <property type="protein sequence ID" value="GLQ20457.1"/>
    <property type="molecule type" value="Genomic_DNA"/>
</dbReference>
<dbReference type="InterPro" id="IPR011006">
    <property type="entry name" value="CheY-like_superfamily"/>
</dbReference>
<reference evidence="3" key="1">
    <citation type="journal article" date="2014" name="Int. J. Syst. Evol. Microbiol.">
        <title>Complete genome of a new Firmicutes species belonging to the dominant human colonic microbiota ('Ruminococcus bicirculans') reveals two chromosomes and a selective capacity to utilize plant glucans.</title>
        <authorList>
            <consortium name="NISC Comparative Sequencing Program"/>
            <person name="Wegmann U."/>
            <person name="Louis P."/>
            <person name="Goesmann A."/>
            <person name="Henrissat B."/>
            <person name="Duncan S.H."/>
            <person name="Flint H.J."/>
        </authorList>
    </citation>
    <scope>NUCLEOTIDE SEQUENCE</scope>
    <source>
        <strain evidence="3">NBRC 108216</strain>
    </source>
</reference>
<dbReference type="Gene3D" id="3.40.50.2300">
    <property type="match status" value="1"/>
</dbReference>
<dbReference type="Proteomes" id="UP001161390">
    <property type="component" value="Unassembled WGS sequence"/>
</dbReference>
<keyword evidence="4" id="KW-1185">Reference proteome</keyword>
<evidence type="ECO:0000313" key="4">
    <source>
        <dbReference type="Proteomes" id="UP001161390"/>
    </source>
</evidence>
<comment type="caution">
    <text evidence="3">The sequence shown here is derived from an EMBL/GenBank/DDBJ whole genome shotgun (WGS) entry which is preliminary data.</text>
</comment>
<dbReference type="PANTHER" id="PTHR43228">
    <property type="entry name" value="TWO-COMPONENT RESPONSE REGULATOR"/>
    <property type="match status" value="1"/>
</dbReference>
<organism evidence="3 4">
    <name type="scientific">Algimonas porphyrae</name>
    <dbReference type="NCBI Taxonomy" id="1128113"/>
    <lineage>
        <taxon>Bacteria</taxon>
        <taxon>Pseudomonadati</taxon>
        <taxon>Pseudomonadota</taxon>
        <taxon>Alphaproteobacteria</taxon>
        <taxon>Maricaulales</taxon>
        <taxon>Robiginitomaculaceae</taxon>
        <taxon>Algimonas</taxon>
    </lineage>
</organism>
<dbReference type="InterPro" id="IPR052048">
    <property type="entry name" value="ST_Response_Regulator"/>
</dbReference>
<dbReference type="PROSITE" id="PS50110">
    <property type="entry name" value="RESPONSE_REGULATORY"/>
    <property type="match status" value="1"/>
</dbReference>
<protein>
    <submittedName>
        <fullName evidence="3">Response regulator</fullName>
    </submittedName>
</protein>
<dbReference type="SUPFAM" id="SSF52172">
    <property type="entry name" value="CheY-like"/>
    <property type="match status" value="1"/>
</dbReference>
<dbReference type="RefSeq" id="WP_284371079.1">
    <property type="nucleotide sequence ID" value="NZ_BSNJ01000003.1"/>
</dbReference>
<sequence>MTEDAADLGNKRIRVLVVEDEPLIAFDLISEIESGNHDVVGQCATAAKAISLAETLKPDIIVMDIGLMGQADGLDAAREIRTRFGIGCIFVSATLDRVAPEQWHEIDPVALIRKPYRDDALDKAISRAVTG</sequence>